<evidence type="ECO:0000313" key="4">
    <source>
        <dbReference type="EMBL" id="CCE93490.1"/>
    </source>
</evidence>
<dbReference type="InParanoid" id="G8ZYL5"/>
<evidence type="ECO:0000259" key="3">
    <source>
        <dbReference type="SMART" id="SM00860"/>
    </source>
</evidence>
<feature type="region of interest" description="Disordered" evidence="2">
    <location>
        <begin position="360"/>
        <end position="476"/>
    </location>
</feature>
<dbReference type="InterPro" id="IPR051873">
    <property type="entry name" value="KNR4/SMI1_regulator"/>
</dbReference>
<dbReference type="GeneID" id="11504548"/>
<dbReference type="HOGENOM" id="CLU_027501_3_0_1"/>
<dbReference type="InterPro" id="IPR018958">
    <property type="entry name" value="Knr4/Smi1-like_dom"/>
</dbReference>
<dbReference type="Gene3D" id="3.40.1580.10">
    <property type="entry name" value="SMI1/KNR4-like"/>
    <property type="match status" value="1"/>
</dbReference>
<dbReference type="SMART" id="SM00860">
    <property type="entry name" value="SMI1_KNR4"/>
    <property type="match status" value="1"/>
</dbReference>
<dbReference type="OrthoDB" id="2305498at2759"/>
<dbReference type="InterPro" id="IPR009203">
    <property type="entry name" value="Knr4/Smi1"/>
</dbReference>
<dbReference type="PIRSF" id="PIRSF017023">
    <property type="entry name" value="KNR4"/>
    <property type="match status" value="1"/>
</dbReference>
<gene>
    <name evidence="4" type="primary">TDEL0G01230</name>
    <name evidence="4" type="ORF">TDEL_0G01230</name>
</gene>
<dbReference type="KEGG" id="tdl:TDEL_0G01230"/>
<dbReference type="SUPFAM" id="SSF160631">
    <property type="entry name" value="SMI1/KNR4-like"/>
    <property type="match status" value="1"/>
</dbReference>
<dbReference type="GO" id="GO:0070880">
    <property type="term" value="P:fungal-type cell wall beta-glucan biosynthetic process"/>
    <property type="evidence" value="ECO:0007669"/>
    <property type="project" value="TreeGrafter"/>
</dbReference>
<dbReference type="EMBL" id="HE616748">
    <property type="protein sequence ID" value="CCE93490.1"/>
    <property type="molecule type" value="Genomic_DNA"/>
</dbReference>
<proteinExistence type="inferred from homology"/>
<keyword evidence="5" id="KW-1185">Reference proteome</keyword>
<feature type="compositionally biased region" description="Basic and acidic residues" evidence="2">
    <location>
        <begin position="428"/>
        <end position="441"/>
    </location>
</feature>
<protein>
    <recommendedName>
        <fullName evidence="3">Knr4/Smi1-like domain-containing protein</fullName>
    </recommendedName>
</protein>
<dbReference type="Proteomes" id="UP000005627">
    <property type="component" value="Chromosome 7"/>
</dbReference>
<name>G8ZYL5_TORDE</name>
<feature type="domain" description="Knr4/Smi1-like" evidence="3">
    <location>
        <begin position="114"/>
        <end position="284"/>
    </location>
</feature>
<evidence type="ECO:0000256" key="1">
    <source>
        <dbReference type="ARBA" id="ARBA00005303"/>
    </source>
</evidence>
<comment type="similarity">
    <text evidence="1">Belongs to the KNR4/SMI1 family.</text>
</comment>
<evidence type="ECO:0000313" key="5">
    <source>
        <dbReference type="Proteomes" id="UP000005627"/>
    </source>
</evidence>
<dbReference type="GO" id="GO:0043332">
    <property type="term" value="C:mating projection tip"/>
    <property type="evidence" value="ECO:0007669"/>
    <property type="project" value="TreeGrafter"/>
</dbReference>
<feature type="compositionally biased region" description="Basic and acidic residues" evidence="2">
    <location>
        <begin position="450"/>
        <end position="476"/>
    </location>
</feature>
<feature type="compositionally biased region" description="Basic and acidic residues" evidence="2">
    <location>
        <begin position="376"/>
        <end position="419"/>
    </location>
</feature>
<reference evidence="4 5" key="1">
    <citation type="journal article" date="2011" name="Proc. Natl. Acad. Sci. U.S.A.">
        <title>Evolutionary erosion of yeast sex chromosomes by mating-type switching accidents.</title>
        <authorList>
            <person name="Gordon J.L."/>
            <person name="Armisen D."/>
            <person name="Proux-Wera E."/>
            <person name="Oheigeartaigh S.S."/>
            <person name="Byrne K.P."/>
            <person name="Wolfe K.H."/>
        </authorList>
    </citation>
    <scope>NUCLEOTIDE SEQUENCE [LARGE SCALE GENOMIC DNA]</scope>
    <source>
        <strain evidence="5">ATCC 10662 / CBS 1146 / NBRC 0425 / NCYC 2629 / NRRL Y-866</strain>
    </source>
</reference>
<organism evidence="4 5">
    <name type="scientific">Torulaspora delbrueckii</name>
    <name type="common">Yeast</name>
    <name type="synonym">Candida colliculosa</name>
    <dbReference type="NCBI Taxonomy" id="4950"/>
    <lineage>
        <taxon>Eukaryota</taxon>
        <taxon>Fungi</taxon>
        <taxon>Dikarya</taxon>
        <taxon>Ascomycota</taxon>
        <taxon>Saccharomycotina</taxon>
        <taxon>Saccharomycetes</taxon>
        <taxon>Saccharomycetales</taxon>
        <taxon>Saccharomycetaceae</taxon>
        <taxon>Torulaspora</taxon>
    </lineage>
</organism>
<dbReference type="GO" id="GO:0000131">
    <property type="term" value="C:incipient cellular bud site"/>
    <property type="evidence" value="ECO:0007669"/>
    <property type="project" value="EnsemblFungi"/>
</dbReference>
<dbReference type="FunCoup" id="G8ZYL5">
    <property type="interactions" value="91"/>
</dbReference>
<dbReference type="GO" id="GO:0007346">
    <property type="term" value="P:regulation of mitotic cell cycle"/>
    <property type="evidence" value="ECO:0007669"/>
    <property type="project" value="EnsemblFungi"/>
</dbReference>
<sequence length="476" mass="53321">MNVFKKKLKELVYSLSTEDHYAEYDPNADPGFNMGRRVNQGNPVSASRVHLNSVDELGDEEMNIGLENGNQEINIDEFENTDKEGVSEVLLAWRHIDSWTTEHNPDLNATLGDPCTHNDITHAEEDLAIAFPAAVRVSLRIHDGQEDLESMTGVSGLIYGLQLMTLDQVVEMTEKWRSVAKNLSRMPQPDATMSPSTTNSAEEAKRRQFKLPHIPEQKSLPPNAIQPVYAHPAWIPLLTDNAGNHVGVDLAPGPEGEYAQVIIFGRDFDTKYVVAKNWGDFLLDFANDLEAGNWYLIDDNDDYFSGDGELVFRDKKSNGPVQDYLEVLKKRALIKSQESTKNSENVESVSPFNTKDKTQISKTVLTDDNSTEEDIITTRDLPESELNQKTEAKAPVEEQKLVKEQEDAEKDRKIEKIKEVASSVETGKASEEQVKSDEKGDSTSTSQDRSNADESAQKTDDTKVESLKEEFKNVEL</sequence>
<evidence type="ECO:0000256" key="2">
    <source>
        <dbReference type="SAM" id="MobiDB-lite"/>
    </source>
</evidence>
<dbReference type="RefSeq" id="XP_003682701.1">
    <property type="nucleotide sequence ID" value="XM_003682653.1"/>
</dbReference>
<dbReference type="AlphaFoldDB" id="G8ZYL5"/>
<dbReference type="eggNOG" id="ENOG502QTAZ">
    <property type="taxonomic scope" value="Eukaryota"/>
</dbReference>
<accession>G8ZYL5</accession>
<dbReference type="PANTHER" id="PTHR47432">
    <property type="entry name" value="CELL WALL ASSEMBLY REGULATOR SMI1"/>
    <property type="match status" value="1"/>
</dbReference>
<dbReference type="STRING" id="1076872.G8ZYL5"/>
<dbReference type="InterPro" id="IPR037883">
    <property type="entry name" value="Knr4/Smi1-like_sf"/>
</dbReference>
<dbReference type="GO" id="GO:0032995">
    <property type="term" value="P:regulation of fungal-type cell wall biogenesis"/>
    <property type="evidence" value="ECO:0007669"/>
    <property type="project" value="EnsemblFungi"/>
</dbReference>
<dbReference type="GO" id="GO:0005935">
    <property type="term" value="C:cellular bud neck"/>
    <property type="evidence" value="ECO:0007669"/>
    <property type="project" value="EnsemblFungi"/>
</dbReference>
<dbReference type="Pfam" id="PF09346">
    <property type="entry name" value="SMI1_KNR4"/>
    <property type="match status" value="1"/>
</dbReference>
<dbReference type="PANTHER" id="PTHR47432:SF1">
    <property type="entry name" value="CELL WALL ASSEMBLY REGULATOR SMI1"/>
    <property type="match status" value="1"/>
</dbReference>